<name>A0A1Y5HSY3_OLEAN</name>
<feature type="domain" description="Thioredoxin" evidence="3">
    <location>
        <begin position="33"/>
        <end position="173"/>
    </location>
</feature>
<comment type="caution">
    <text evidence="4">The sequence shown here is derived from an EMBL/GenBank/DDBJ whole genome shotgun (WGS) entry which is preliminary data.</text>
</comment>
<dbReference type="PANTHER" id="PTHR42852">
    <property type="entry name" value="THIOL:DISULFIDE INTERCHANGE PROTEIN DSBE"/>
    <property type="match status" value="1"/>
</dbReference>
<dbReference type="PANTHER" id="PTHR42852:SF13">
    <property type="entry name" value="PROTEIN DIPZ"/>
    <property type="match status" value="1"/>
</dbReference>
<dbReference type="InterPro" id="IPR017937">
    <property type="entry name" value="Thioredoxin_CS"/>
</dbReference>
<sequence length="180" mass="20295">MKFLSASLLLLFTNFMCFPTLASASIPYDKFPADPAIMAPDFQLPSLTEDTIRLSDFRGKIVLLNFWATFCAPCRMEMPSLQILSDQYQDSDVVIIAVSLDEGRKRAIKKWITKIGLEFPIALEGETAGDDYEVSSLPVTFIIGKEGQLIGRMLGERKWDSVETRELIETLLSQSERYTP</sequence>
<dbReference type="PROSITE" id="PS51352">
    <property type="entry name" value="THIOREDOXIN_2"/>
    <property type="match status" value="1"/>
</dbReference>
<evidence type="ECO:0000313" key="4">
    <source>
        <dbReference type="EMBL" id="OUS40428.1"/>
    </source>
</evidence>
<keyword evidence="1" id="KW-0676">Redox-active center</keyword>
<reference evidence="5" key="1">
    <citation type="journal article" date="2017" name="Proc. Natl. Acad. Sci. U.S.A.">
        <title>Simulation of Deepwater Horizon oil plume reveals substrate specialization within a complex community of hydrocarbon degraders.</title>
        <authorList>
            <person name="Hu P."/>
            <person name="Dubinsky E.A."/>
            <person name="Probst A.J."/>
            <person name="Wang J."/>
            <person name="Sieber C.M.K."/>
            <person name="Tom L.M."/>
            <person name="Gardinali P."/>
            <person name="Banfield J.F."/>
            <person name="Atlas R.M."/>
            <person name="Andersen G.L."/>
        </authorList>
    </citation>
    <scope>NUCLEOTIDE SEQUENCE [LARGE SCALE GENOMIC DNA]</scope>
</reference>
<evidence type="ECO:0000256" key="2">
    <source>
        <dbReference type="SAM" id="SignalP"/>
    </source>
</evidence>
<evidence type="ECO:0000313" key="5">
    <source>
        <dbReference type="Proteomes" id="UP000227088"/>
    </source>
</evidence>
<proteinExistence type="predicted"/>
<dbReference type="AlphaFoldDB" id="A0A1Y5HSY3"/>
<keyword evidence="2" id="KW-0732">Signal</keyword>
<evidence type="ECO:0000259" key="3">
    <source>
        <dbReference type="PROSITE" id="PS51352"/>
    </source>
</evidence>
<dbReference type="Gene3D" id="3.40.30.10">
    <property type="entry name" value="Glutaredoxin"/>
    <property type="match status" value="1"/>
</dbReference>
<protein>
    <recommendedName>
        <fullName evidence="3">Thioredoxin domain-containing protein</fullName>
    </recommendedName>
</protein>
<feature type="signal peptide" evidence="2">
    <location>
        <begin position="1"/>
        <end position="24"/>
    </location>
</feature>
<gene>
    <name evidence="4" type="ORF">A9R00_06130</name>
</gene>
<dbReference type="SUPFAM" id="SSF52833">
    <property type="entry name" value="Thioredoxin-like"/>
    <property type="match status" value="1"/>
</dbReference>
<organism evidence="4 5">
    <name type="scientific">Oleispira antarctica</name>
    <dbReference type="NCBI Taxonomy" id="188908"/>
    <lineage>
        <taxon>Bacteria</taxon>
        <taxon>Pseudomonadati</taxon>
        <taxon>Pseudomonadota</taxon>
        <taxon>Gammaproteobacteria</taxon>
        <taxon>Oceanospirillales</taxon>
        <taxon>Oceanospirillaceae</taxon>
        <taxon>Oleispira</taxon>
    </lineage>
</organism>
<feature type="chain" id="PRO_5013391524" description="Thioredoxin domain-containing protein" evidence="2">
    <location>
        <begin position="25"/>
        <end position="180"/>
    </location>
</feature>
<accession>A0A1Y5HSY3</accession>
<dbReference type="InterPro" id="IPR013766">
    <property type="entry name" value="Thioredoxin_domain"/>
</dbReference>
<dbReference type="InterPro" id="IPR036249">
    <property type="entry name" value="Thioredoxin-like_sf"/>
</dbReference>
<dbReference type="GO" id="GO:0016209">
    <property type="term" value="F:antioxidant activity"/>
    <property type="evidence" value="ECO:0007669"/>
    <property type="project" value="InterPro"/>
</dbReference>
<dbReference type="Pfam" id="PF00578">
    <property type="entry name" value="AhpC-TSA"/>
    <property type="match status" value="1"/>
</dbReference>
<dbReference type="Proteomes" id="UP000227088">
    <property type="component" value="Unassembled WGS sequence"/>
</dbReference>
<dbReference type="CDD" id="cd02966">
    <property type="entry name" value="TlpA_like_family"/>
    <property type="match status" value="1"/>
</dbReference>
<dbReference type="InterPro" id="IPR000866">
    <property type="entry name" value="AhpC/TSA"/>
</dbReference>
<dbReference type="InterPro" id="IPR050553">
    <property type="entry name" value="Thioredoxin_ResA/DsbE_sf"/>
</dbReference>
<evidence type="ECO:0000256" key="1">
    <source>
        <dbReference type="ARBA" id="ARBA00023284"/>
    </source>
</evidence>
<dbReference type="PROSITE" id="PS00194">
    <property type="entry name" value="THIOREDOXIN_1"/>
    <property type="match status" value="1"/>
</dbReference>
<dbReference type="GO" id="GO:0015036">
    <property type="term" value="F:disulfide oxidoreductase activity"/>
    <property type="evidence" value="ECO:0007669"/>
    <property type="project" value="UniProtKB-ARBA"/>
</dbReference>
<dbReference type="EMBL" id="MABE01000344">
    <property type="protein sequence ID" value="OUS40428.1"/>
    <property type="molecule type" value="Genomic_DNA"/>
</dbReference>